<comment type="similarity">
    <text evidence="1">Belongs to the sulfotransferase 1 family.</text>
</comment>
<keyword evidence="5" id="KW-1185">Reference proteome</keyword>
<proteinExistence type="inferred from homology"/>
<dbReference type="InterPro" id="IPR000863">
    <property type="entry name" value="Sulfotransferase_dom"/>
</dbReference>
<dbReference type="eggNOG" id="KOG1584">
    <property type="taxonomic scope" value="Eukaryota"/>
</dbReference>
<dbReference type="GO" id="GO:0008146">
    <property type="term" value="F:sulfotransferase activity"/>
    <property type="evidence" value="ECO:0007669"/>
    <property type="project" value="InterPro"/>
</dbReference>
<dbReference type="VEuPathDB" id="VectorBase:MDOA005714"/>
<sequence>MTETPGNHKFPYEINLLDAEKNKELLQYFQGEKTGFVQVGPEKYFFPYKYKYEAENYYNFQARADDVWIVTFPRSGTTLTQELVWLLCNNMDFRTAKEIKLTERFPFFEFHLFLHPEIKKQILKENACSKEQQEFVELISTPGYKLLSEIPKTKRRFIKTHFPLSLLPPSVMEQKCKIIYVARNPMDVAVSYYYLNRLYRTQGYIGDFKHYWNYFQEGLNPWMPYFSHVREAMTFRKTKNFLYLQYEDMASDLQSSIEHIANFLGCEVEEPKMKALLKHLNISNFRLNTSVNGQEMIDAHVLNKEENGFVRIGVTGSSISEFQAVPGLLEQANKWITENTIGLNRQL</sequence>
<keyword evidence="2" id="KW-0808">Transferase</keyword>
<dbReference type="Gene3D" id="3.40.50.300">
    <property type="entry name" value="P-loop containing nucleotide triphosphate hydrolases"/>
    <property type="match status" value="1"/>
</dbReference>
<reference evidence="6" key="2">
    <citation type="submission" date="2025-04" db="UniProtKB">
        <authorList>
            <consortium name="RefSeq"/>
        </authorList>
    </citation>
    <scope>IDENTIFICATION</scope>
    <source>
        <strain evidence="6">Aabys</strain>
    </source>
</reference>
<organism evidence="4">
    <name type="scientific">Musca domestica</name>
    <name type="common">House fly</name>
    <dbReference type="NCBI Taxonomy" id="7370"/>
    <lineage>
        <taxon>Eukaryota</taxon>
        <taxon>Metazoa</taxon>
        <taxon>Ecdysozoa</taxon>
        <taxon>Arthropoda</taxon>
        <taxon>Hexapoda</taxon>
        <taxon>Insecta</taxon>
        <taxon>Pterygota</taxon>
        <taxon>Neoptera</taxon>
        <taxon>Endopterygota</taxon>
        <taxon>Diptera</taxon>
        <taxon>Brachycera</taxon>
        <taxon>Muscomorpha</taxon>
        <taxon>Muscoidea</taxon>
        <taxon>Muscidae</taxon>
        <taxon>Musca</taxon>
    </lineage>
</organism>
<evidence type="ECO:0000256" key="2">
    <source>
        <dbReference type="ARBA" id="ARBA00022679"/>
    </source>
</evidence>
<dbReference type="EnsemblMetazoa" id="MDOA005714-RA">
    <property type="protein sequence ID" value="MDOA005714-PA"/>
    <property type="gene ID" value="MDOA005714"/>
</dbReference>
<evidence type="ECO:0000313" key="5">
    <source>
        <dbReference type="Proteomes" id="UP001652621"/>
    </source>
</evidence>
<dbReference type="AlphaFoldDB" id="A0A1I8MJY7"/>
<protein>
    <submittedName>
        <fullName evidence="6">Sulfotransferase 4A1</fullName>
    </submittedName>
</protein>
<dbReference type="Proteomes" id="UP001652621">
    <property type="component" value="Unplaced"/>
</dbReference>
<evidence type="ECO:0000259" key="3">
    <source>
        <dbReference type="Pfam" id="PF00685"/>
    </source>
</evidence>
<dbReference type="PANTHER" id="PTHR11783">
    <property type="entry name" value="SULFOTRANSFERASE SULT"/>
    <property type="match status" value="1"/>
</dbReference>
<evidence type="ECO:0000313" key="6">
    <source>
        <dbReference type="RefSeq" id="XP_005187311.1"/>
    </source>
</evidence>
<dbReference type="KEGG" id="mde:101893543"/>
<feature type="domain" description="Sulfotransferase" evidence="3">
    <location>
        <begin position="65"/>
        <end position="339"/>
    </location>
</feature>
<dbReference type="RefSeq" id="XP_005187311.1">
    <property type="nucleotide sequence ID" value="XM_005187254.3"/>
</dbReference>
<dbReference type="InterPro" id="IPR027417">
    <property type="entry name" value="P-loop_NTPase"/>
</dbReference>
<dbReference type="Pfam" id="PF00685">
    <property type="entry name" value="Sulfotransfer_1"/>
    <property type="match status" value="1"/>
</dbReference>
<gene>
    <name evidence="4" type="primary">101893543</name>
    <name evidence="6" type="synonym">LOC101893543</name>
</gene>
<evidence type="ECO:0000313" key="4">
    <source>
        <dbReference type="EnsemblMetazoa" id="MDOA005714-PA"/>
    </source>
</evidence>
<name>A0A1I8MJY7_MUSDO</name>
<reference evidence="4" key="1">
    <citation type="submission" date="2020-05" db="UniProtKB">
        <authorList>
            <consortium name="EnsemblMetazoa"/>
        </authorList>
    </citation>
    <scope>IDENTIFICATION</scope>
    <source>
        <strain evidence="4">Aabys</strain>
    </source>
</reference>
<accession>A0A1I8MJY7</accession>
<dbReference type="VEuPathDB" id="VectorBase:MDOMA2_004134"/>
<dbReference type="SUPFAM" id="SSF52540">
    <property type="entry name" value="P-loop containing nucleoside triphosphate hydrolases"/>
    <property type="match status" value="1"/>
</dbReference>
<dbReference type="GeneID" id="101893543"/>
<dbReference type="OrthoDB" id="205623at2759"/>
<evidence type="ECO:0000256" key="1">
    <source>
        <dbReference type="ARBA" id="ARBA00005771"/>
    </source>
</evidence>